<keyword evidence="21" id="KW-1185">Reference proteome</keyword>
<feature type="binding site" evidence="18">
    <location>
        <begin position="77"/>
        <end position="78"/>
    </location>
    <ligand>
        <name>UDP-N-acetyl-alpha-D-glucosamine</name>
        <dbReference type="ChEBI" id="CHEBI:57705"/>
    </ligand>
</feature>
<feature type="binding site" evidence="18">
    <location>
        <position position="380"/>
    </location>
    <ligand>
        <name>acetyl-CoA</name>
        <dbReference type="ChEBI" id="CHEBI:57288"/>
    </ligand>
</feature>
<comment type="pathway">
    <text evidence="18">Nucleotide-sugar biosynthesis; UDP-N-acetyl-alpha-D-glucosamine biosynthesis; UDP-N-acetyl-alpha-D-glucosamine from N-acetyl-alpha-D-glucosamine 1-phosphate: step 1/1.</text>
</comment>
<evidence type="ECO:0000313" key="20">
    <source>
        <dbReference type="EMBL" id="BAV92188.1"/>
    </source>
</evidence>
<proteinExistence type="inferred from homology"/>
<dbReference type="Gene3D" id="2.160.10.10">
    <property type="entry name" value="Hexapeptide repeat proteins"/>
    <property type="match status" value="1"/>
</dbReference>
<evidence type="ECO:0000256" key="1">
    <source>
        <dbReference type="ARBA" id="ARBA00004496"/>
    </source>
</evidence>
<feature type="binding site" evidence="18">
    <location>
        <position position="23"/>
    </location>
    <ligand>
        <name>UDP-N-acetyl-alpha-D-glucosamine</name>
        <dbReference type="ChEBI" id="CHEBI:57705"/>
    </ligand>
</feature>
<gene>
    <name evidence="18 20" type="primary">glmU</name>
    <name evidence="20" type="ORF">RSDT_0676</name>
</gene>
<dbReference type="Gene3D" id="3.90.550.10">
    <property type="entry name" value="Spore Coat Polysaccharide Biosynthesis Protein SpsA, Chain A"/>
    <property type="match status" value="1"/>
</dbReference>
<dbReference type="KEGG" id="dtr:RSDT_0676"/>
<keyword evidence="10 18" id="KW-0133">Cell shape</keyword>
<dbReference type="InterPro" id="IPR050065">
    <property type="entry name" value="GlmU-like"/>
</dbReference>
<dbReference type="InterPro" id="IPR011004">
    <property type="entry name" value="Trimer_LpxA-like_sf"/>
</dbReference>
<dbReference type="InterPro" id="IPR018357">
    <property type="entry name" value="Hexapep_transf_CS"/>
</dbReference>
<dbReference type="SUPFAM" id="SSF53448">
    <property type="entry name" value="Nucleotide-diphospho-sugar transferases"/>
    <property type="match status" value="1"/>
</dbReference>
<dbReference type="EC" id="2.7.7.23" evidence="18"/>
<dbReference type="UniPathway" id="UPA00113">
    <property type="reaction ID" value="UER00532"/>
</dbReference>
<feature type="active site" description="Proton acceptor" evidence="18">
    <location>
        <position position="363"/>
    </location>
</feature>
<dbReference type="RefSeq" id="WP_096399704.1">
    <property type="nucleotide sequence ID" value="NZ_AP017368.1"/>
</dbReference>
<feature type="region of interest" description="N-acetyltransferase" evidence="18">
    <location>
        <begin position="251"/>
        <end position="451"/>
    </location>
</feature>
<dbReference type="SUPFAM" id="SSF51161">
    <property type="entry name" value="Trimeric LpxA-like enzymes"/>
    <property type="match status" value="1"/>
</dbReference>
<dbReference type="GO" id="GO:0006048">
    <property type="term" value="P:UDP-N-acetylglucosamine biosynthetic process"/>
    <property type="evidence" value="ECO:0007669"/>
    <property type="project" value="UniProtKB-UniPathway"/>
</dbReference>
<dbReference type="GO" id="GO:0000287">
    <property type="term" value="F:magnesium ion binding"/>
    <property type="evidence" value="ECO:0007669"/>
    <property type="project" value="UniProtKB-UniRule"/>
</dbReference>
<dbReference type="GO" id="GO:0008360">
    <property type="term" value="P:regulation of cell shape"/>
    <property type="evidence" value="ECO:0007669"/>
    <property type="project" value="UniProtKB-KW"/>
</dbReference>
<dbReference type="InterPro" id="IPR038009">
    <property type="entry name" value="GlmU_C_LbH"/>
</dbReference>
<dbReference type="GO" id="GO:0003977">
    <property type="term" value="F:UDP-N-acetylglucosamine diphosphorylase activity"/>
    <property type="evidence" value="ECO:0007669"/>
    <property type="project" value="UniProtKB-UniRule"/>
</dbReference>
<dbReference type="EC" id="2.3.1.157" evidence="18"/>
<dbReference type="Pfam" id="PF12804">
    <property type="entry name" value="NTP_transf_3"/>
    <property type="match status" value="1"/>
</dbReference>
<keyword evidence="7 18" id="KW-0479">Metal-binding</keyword>
<dbReference type="GO" id="GO:0071555">
    <property type="term" value="P:cell wall organization"/>
    <property type="evidence" value="ECO:0007669"/>
    <property type="project" value="UniProtKB-KW"/>
</dbReference>
<dbReference type="PROSITE" id="PS00101">
    <property type="entry name" value="HEXAPEP_TRANSFERASES"/>
    <property type="match status" value="1"/>
</dbReference>
<dbReference type="Proteomes" id="UP000242645">
    <property type="component" value="Chromosome"/>
</dbReference>
<dbReference type="UniPathway" id="UPA00973"/>
<dbReference type="Pfam" id="PF14602">
    <property type="entry name" value="Hexapep_2"/>
    <property type="match status" value="1"/>
</dbReference>
<comment type="pathway">
    <text evidence="18">Bacterial outer membrane biogenesis; LPS lipid A biosynthesis.</text>
</comment>
<evidence type="ECO:0000256" key="13">
    <source>
        <dbReference type="ARBA" id="ARBA00023315"/>
    </source>
</evidence>
<evidence type="ECO:0000256" key="4">
    <source>
        <dbReference type="ARBA" id="ARBA00022490"/>
    </source>
</evidence>
<feature type="domain" description="MobA-like NTP transferase" evidence="19">
    <location>
        <begin position="6"/>
        <end position="128"/>
    </location>
</feature>
<feature type="binding site" evidence="18">
    <location>
        <position position="103"/>
    </location>
    <ligand>
        <name>Mg(2+)</name>
        <dbReference type="ChEBI" id="CHEBI:18420"/>
    </ligand>
</feature>
<dbReference type="GO" id="GO:0005737">
    <property type="term" value="C:cytoplasm"/>
    <property type="evidence" value="ECO:0007669"/>
    <property type="project" value="UniProtKB-SubCell"/>
</dbReference>
<dbReference type="CDD" id="cd02540">
    <property type="entry name" value="GT2_GlmU_N_bac"/>
    <property type="match status" value="1"/>
</dbReference>
<dbReference type="GO" id="GO:0000902">
    <property type="term" value="P:cell morphogenesis"/>
    <property type="evidence" value="ECO:0007669"/>
    <property type="project" value="UniProtKB-UniRule"/>
</dbReference>
<dbReference type="HAMAP" id="MF_01631">
    <property type="entry name" value="GlmU"/>
    <property type="match status" value="1"/>
</dbReference>
<evidence type="ECO:0000256" key="15">
    <source>
        <dbReference type="ARBA" id="ARBA00048247"/>
    </source>
</evidence>
<comment type="catalytic activity">
    <reaction evidence="16 18">
        <text>N-acetyl-alpha-D-glucosamine 1-phosphate + UTP + H(+) = UDP-N-acetyl-alpha-D-glucosamine + diphosphate</text>
        <dbReference type="Rhea" id="RHEA:13509"/>
        <dbReference type="ChEBI" id="CHEBI:15378"/>
        <dbReference type="ChEBI" id="CHEBI:33019"/>
        <dbReference type="ChEBI" id="CHEBI:46398"/>
        <dbReference type="ChEBI" id="CHEBI:57705"/>
        <dbReference type="ChEBI" id="CHEBI:57776"/>
        <dbReference type="EC" id="2.7.7.23"/>
    </reaction>
</comment>
<comment type="similarity">
    <text evidence="3 18">In the N-terminal section; belongs to the N-acetylglucosamine-1-phosphate uridyltransferase family.</text>
</comment>
<keyword evidence="8 18" id="KW-0677">Repeat</keyword>
<sequence length="451" mass="47450">MPDKAALVLAAGKGTRMHSDRPKVLQTLLGEYMLAYVLAALRPHFGDDVWVVAGHQAQMLQAAFPDRRFVMQAEQLGTGHALMQAMPTLAGAGCRHILLVNGDAPLLDEHLVRIFLEKAEGADIAFASIVLDSPGAYGRVLREGGQVRAVVEAKDCDAPANGAQIHEVNAGMYLLDLALVAELLPCLTCANRSGEYYVTDLIALAATKGHSVRAVECGKDESFLGVNSPLELARMEELLRARVAERLLQSGVLLHAPDMARVSPFARIEPGAELTGPCEIAGRSEVRRGARVASHCVVLDSVIEEGAELRQFSHLEGARVGVGATVGPFARLRSGAVIAANAHVGNFVEVKNARLGEGAKANHLTYLGDADVGAGANIGAGTITCNYDGSHKYKTIIGEKAFIGSNTALVAPVSVGAGALVGAGSVITKDVPEGDMSIARGKQKNLPRKKV</sequence>
<keyword evidence="14 18" id="KW-0961">Cell wall biogenesis/degradation</keyword>
<comment type="subunit">
    <text evidence="18">Homotrimer.</text>
</comment>
<feature type="binding site" evidence="18">
    <location>
        <position position="405"/>
    </location>
    <ligand>
        <name>acetyl-CoA</name>
        <dbReference type="ChEBI" id="CHEBI:57288"/>
    </ligand>
</feature>
<feature type="binding site" evidence="18">
    <location>
        <position position="72"/>
    </location>
    <ligand>
        <name>UDP-N-acetyl-alpha-D-glucosamine</name>
        <dbReference type="ChEBI" id="CHEBI:57705"/>
    </ligand>
</feature>
<evidence type="ECO:0000256" key="10">
    <source>
        <dbReference type="ARBA" id="ARBA00022960"/>
    </source>
</evidence>
<dbReference type="PANTHER" id="PTHR43584:SF3">
    <property type="entry name" value="BIFUNCTIONAL PROTEIN GLMU"/>
    <property type="match status" value="1"/>
</dbReference>
<name>A0A1J1DWD7_9BACT</name>
<accession>A0A1J1DWD7</accession>
<feature type="region of interest" description="Pyrophosphorylase" evidence="18">
    <location>
        <begin position="1"/>
        <end position="229"/>
    </location>
</feature>
<evidence type="ECO:0000256" key="9">
    <source>
        <dbReference type="ARBA" id="ARBA00022842"/>
    </source>
</evidence>
<dbReference type="PANTHER" id="PTHR43584">
    <property type="entry name" value="NUCLEOTIDYL TRANSFERASE"/>
    <property type="match status" value="1"/>
</dbReference>
<evidence type="ECO:0000256" key="11">
    <source>
        <dbReference type="ARBA" id="ARBA00022984"/>
    </source>
</evidence>
<feature type="binding site" evidence="18">
    <location>
        <position position="152"/>
    </location>
    <ligand>
        <name>UDP-N-acetyl-alpha-D-glucosamine</name>
        <dbReference type="ChEBI" id="CHEBI:57705"/>
    </ligand>
</feature>
<evidence type="ECO:0000256" key="6">
    <source>
        <dbReference type="ARBA" id="ARBA00022695"/>
    </source>
</evidence>
<dbReference type="CDD" id="cd03353">
    <property type="entry name" value="LbH_GlmU_C"/>
    <property type="match status" value="1"/>
</dbReference>
<dbReference type="GO" id="GO:0019134">
    <property type="term" value="F:glucosamine-1-phosphate N-acetyltransferase activity"/>
    <property type="evidence" value="ECO:0007669"/>
    <property type="project" value="UniProtKB-UniRule"/>
</dbReference>
<dbReference type="GO" id="GO:0009245">
    <property type="term" value="P:lipid A biosynthetic process"/>
    <property type="evidence" value="ECO:0007669"/>
    <property type="project" value="UniProtKB-UniRule"/>
</dbReference>
<keyword evidence="9 18" id="KW-0460">Magnesium</keyword>
<feature type="binding site" evidence="18">
    <location>
        <position position="366"/>
    </location>
    <ligand>
        <name>UDP-N-acetyl-alpha-D-glucosamine</name>
        <dbReference type="ChEBI" id="CHEBI:57705"/>
    </ligand>
</feature>
<dbReference type="InterPro" id="IPR001451">
    <property type="entry name" value="Hexapep"/>
</dbReference>
<keyword evidence="5 18" id="KW-0808">Transferase</keyword>
<evidence type="ECO:0000256" key="18">
    <source>
        <dbReference type="HAMAP-Rule" id="MF_01631"/>
    </source>
</evidence>
<dbReference type="OrthoDB" id="9775031at2"/>
<evidence type="ECO:0000256" key="7">
    <source>
        <dbReference type="ARBA" id="ARBA00022723"/>
    </source>
</evidence>
<dbReference type="GO" id="GO:0009252">
    <property type="term" value="P:peptidoglycan biosynthetic process"/>
    <property type="evidence" value="ECO:0007669"/>
    <property type="project" value="UniProtKB-UniRule"/>
</dbReference>
<keyword evidence="13 18" id="KW-0012">Acyltransferase</keyword>
<evidence type="ECO:0000256" key="8">
    <source>
        <dbReference type="ARBA" id="ARBA00022737"/>
    </source>
</evidence>
<feature type="binding site" evidence="18">
    <location>
        <begin position="9"/>
        <end position="12"/>
    </location>
    <ligand>
        <name>UDP-N-acetyl-alpha-D-glucosamine</name>
        <dbReference type="ChEBI" id="CHEBI:57705"/>
    </ligand>
</feature>
<organism evidence="20 21">
    <name type="scientific">Candidatus Desulfovibrio trichonymphae</name>
    <dbReference type="NCBI Taxonomy" id="1725232"/>
    <lineage>
        <taxon>Bacteria</taxon>
        <taxon>Pseudomonadati</taxon>
        <taxon>Thermodesulfobacteriota</taxon>
        <taxon>Desulfovibrionia</taxon>
        <taxon>Desulfovibrionales</taxon>
        <taxon>Desulfovibrionaceae</taxon>
        <taxon>Desulfovibrio</taxon>
    </lineage>
</organism>
<dbReference type="InterPro" id="IPR025877">
    <property type="entry name" value="MobA-like_NTP_Trfase"/>
</dbReference>
<evidence type="ECO:0000256" key="17">
    <source>
        <dbReference type="ARBA" id="ARBA00049628"/>
    </source>
</evidence>
<keyword evidence="11 18" id="KW-0573">Peptidoglycan synthesis</keyword>
<feature type="binding site" evidence="18">
    <location>
        <begin position="386"/>
        <end position="387"/>
    </location>
    <ligand>
        <name>acetyl-CoA</name>
        <dbReference type="ChEBI" id="CHEBI:57288"/>
    </ligand>
</feature>
<comment type="catalytic activity">
    <reaction evidence="15 18">
        <text>alpha-D-glucosamine 1-phosphate + acetyl-CoA = N-acetyl-alpha-D-glucosamine 1-phosphate + CoA + H(+)</text>
        <dbReference type="Rhea" id="RHEA:13725"/>
        <dbReference type="ChEBI" id="CHEBI:15378"/>
        <dbReference type="ChEBI" id="CHEBI:57287"/>
        <dbReference type="ChEBI" id="CHEBI:57288"/>
        <dbReference type="ChEBI" id="CHEBI:57776"/>
        <dbReference type="ChEBI" id="CHEBI:58516"/>
        <dbReference type="EC" id="2.3.1.157"/>
    </reaction>
</comment>
<keyword evidence="6 18" id="KW-0548">Nucleotidyltransferase</keyword>
<dbReference type="GO" id="GO:0016020">
    <property type="term" value="C:membrane"/>
    <property type="evidence" value="ECO:0007669"/>
    <property type="project" value="GOC"/>
</dbReference>
<feature type="binding site" evidence="18">
    <location>
        <position position="440"/>
    </location>
    <ligand>
        <name>acetyl-CoA</name>
        <dbReference type="ChEBI" id="CHEBI:57288"/>
    </ligand>
</feature>
<keyword evidence="4 18" id="KW-0963">Cytoplasm</keyword>
<feature type="binding site" evidence="18">
    <location>
        <position position="333"/>
    </location>
    <ligand>
        <name>UDP-N-acetyl-alpha-D-glucosamine</name>
        <dbReference type="ChEBI" id="CHEBI:57705"/>
    </ligand>
</feature>
<comment type="pathway">
    <text evidence="18">Nucleotide-sugar biosynthesis; UDP-N-acetyl-alpha-D-glucosamine biosynthesis; N-acetyl-alpha-D-glucosamine 1-phosphate from alpha-D-glucosamine 6-phosphate (route II): step 2/2.</text>
</comment>
<evidence type="ECO:0000256" key="3">
    <source>
        <dbReference type="ARBA" id="ARBA00007947"/>
    </source>
</evidence>
<comment type="caution">
    <text evidence="18">Lacks conserved residue(s) required for the propagation of feature annotation.</text>
</comment>
<evidence type="ECO:0000313" key="21">
    <source>
        <dbReference type="Proteomes" id="UP000242645"/>
    </source>
</evidence>
<keyword evidence="12 18" id="KW-0511">Multifunctional enzyme</keyword>
<reference evidence="20 21" key="1">
    <citation type="journal article" date="2017" name="ISME J.">
        <title>Genome of 'Ca. Desulfovibrio trichonymphae', an H2-oxidizing bacterium in a tripartite symbiotic system within a protist cell in the termite gut.</title>
        <authorList>
            <person name="Kuwahara H."/>
            <person name="Yuki M."/>
            <person name="Izawa K."/>
            <person name="Ohkuma M."/>
            <person name="Hongoh Y."/>
        </authorList>
    </citation>
    <scope>NUCLEOTIDE SEQUENCE [LARGE SCALE GENOMIC DNA]</scope>
    <source>
        <strain evidence="20 21">Rs-N31</strain>
    </source>
</reference>
<feature type="binding site" evidence="18">
    <location>
        <position position="138"/>
    </location>
    <ligand>
        <name>UDP-N-acetyl-alpha-D-glucosamine</name>
        <dbReference type="ChEBI" id="CHEBI:57705"/>
    </ligand>
</feature>
<dbReference type="EMBL" id="AP017368">
    <property type="protein sequence ID" value="BAV92188.1"/>
    <property type="molecule type" value="Genomic_DNA"/>
</dbReference>
<feature type="binding site" evidence="18">
    <location>
        <position position="351"/>
    </location>
    <ligand>
        <name>UDP-N-acetyl-alpha-D-glucosamine</name>
        <dbReference type="ChEBI" id="CHEBI:57705"/>
    </ligand>
</feature>
<feature type="binding site" evidence="18">
    <location>
        <position position="423"/>
    </location>
    <ligand>
        <name>acetyl-CoA</name>
        <dbReference type="ChEBI" id="CHEBI:57288"/>
    </ligand>
</feature>
<feature type="binding site" evidence="18">
    <location>
        <position position="169"/>
    </location>
    <ligand>
        <name>UDP-N-acetyl-alpha-D-glucosamine</name>
        <dbReference type="ChEBI" id="CHEBI:57705"/>
    </ligand>
</feature>
<evidence type="ECO:0000259" key="19">
    <source>
        <dbReference type="Pfam" id="PF12804"/>
    </source>
</evidence>
<comment type="cofactor">
    <cofactor evidence="18">
        <name>Mg(2+)</name>
        <dbReference type="ChEBI" id="CHEBI:18420"/>
    </cofactor>
    <text evidence="18">Binds 1 Mg(2+) ion per subunit.</text>
</comment>
<feature type="binding site" evidence="18">
    <location>
        <position position="227"/>
    </location>
    <ligand>
        <name>UDP-N-acetyl-alpha-D-glucosamine</name>
        <dbReference type="ChEBI" id="CHEBI:57705"/>
    </ligand>
</feature>
<comment type="similarity">
    <text evidence="2 18">In the C-terminal section; belongs to the transferase hexapeptide repeat family.</text>
</comment>
<comment type="subcellular location">
    <subcellularLocation>
        <location evidence="1 18">Cytoplasm</location>
    </subcellularLocation>
</comment>
<dbReference type="AlphaFoldDB" id="A0A1J1DWD7"/>
<protein>
    <recommendedName>
        <fullName evidence="18">Bifunctional protein GlmU</fullName>
    </recommendedName>
    <domain>
        <recommendedName>
            <fullName evidence="18">UDP-N-acetylglucosamine pyrophosphorylase</fullName>
            <ecNumber evidence="18">2.7.7.23</ecNumber>
        </recommendedName>
        <alternativeName>
            <fullName evidence="18">N-acetylglucosamine-1-phosphate uridyltransferase</fullName>
        </alternativeName>
    </domain>
    <domain>
        <recommendedName>
            <fullName evidence="18">Glucosamine-1-phosphate N-acetyltransferase</fullName>
            <ecNumber evidence="18">2.3.1.157</ecNumber>
        </recommendedName>
    </domain>
</protein>
<evidence type="ECO:0000256" key="2">
    <source>
        <dbReference type="ARBA" id="ARBA00007707"/>
    </source>
</evidence>
<evidence type="ECO:0000256" key="12">
    <source>
        <dbReference type="ARBA" id="ARBA00023268"/>
    </source>
</evidence>
<evidence type="ECO:0000256" key="16">
    <source>
        <dbReference type="ARBA" id="ARBA00048493"/>
    </source>
</evidence>
<feature type="region of interest" description="Linker" evidence="18">
    <location>
        <begin position="230"/>
        <end position="250"/>
    </location>
</feature>
<evidence type="ECO:0000256" key="5">
    <source>
        <dbReference type="ARBA" id="ARBA00022679"/>
    </source>
</evidence>
<dbReference type="NCBIfam" id="NF010936">
    <property type="entry name" value="PRK14356.1"/>
    <property type="match status" value="1"/>
</dbReference>
<feature type="binding site" evidence="18">
    <location>
        <position position="377"/>
    </location>
    <ligand>
        <name>UDP-N-acetyl-alpha-D-glucosamine</name>
        <dbReference type="ChEBI" id="CHEBI:57705"/>
    </ligand>
</feature>
<feature type="binding site" evidence="18">
    <location>
        <position position="227"/>
    </location>
    <ligand>
        <name>Mg(2+)</name>
        <dbReference type="ChEBI" id="CHEBI:18420"/>
    </ligand>
</feature>
<comment type="function">
    <text evidence="17 18">Catalyzes the last two sequential reactions in the de novo biosynthetic pathway for UDP-N-acetylglucosamine (UDP-GlcNAc). The C-terminal domain catalyzes the transfer of acetyl group from acetyl coenzyme A to glucosamine-1-phosphate (GlcN-1-P) to produce N-acetylglucosamine-1-phosphate (GlcNAc-1-P), which is converted into UDP-GlcNAc by the transfer of uridine 5-monophosphate (from uridine 5-triphosphate), a reaction catalyzed by the N-terminal domain.</text>
</comment>
<dbReference type="NCBIfam" id="TIGR01173">
    <property type="entry name" value="glmU"/>
    <property type="match status" value="1"/>
</dbReference>
<evidence type="ECO:0000256" key="14">
    <source>
        <dbReference type="ARBA" id="ARBA00023316"/>
    </source>
</evidence>
<dbReference type="InterPro" id="IPR029044">
    <property type="entry name" value="Nucleotide-diphossugar_trans"/>
</dbReference>
<dbReference type="InterPro" id="IPR005882">
    <property type="entry name" value="Bifunctional_GlmU"/>
</dbReference>